<organism evidence="3 4">
    <name type="scientific">Leptotrichia hofstadii</name>
    <dbReference type="NCBI Taxonomy" id="157688"/>
    <lineage>
        <taxon>Bacteria</taxon>
        <taxon>Fusobacteriati</taxon>
        <taxon>Fusobacteriota</taxon>
        <taxon>Fusobacteriia</taxon>
        <taxon>Fusobacteriales</taxon>
        <taxon>Leptotrichiaceae</taxon>
        <taxon>Leptotrichia</taxon>
    </lineage>
</organism>
<dbReference type="SUPFAM" id="SSF56219">
    <property type="entry name" value="DNase I-like"/>
    <property type="match status" value="1"/>
</dbReference>
<dbReference type="PANTHER" id="PTHR15822">
    <property type="entry name" value="TRAF AND TNF RECEPTOR-ASSOCIATED PROTEIN"/>
    <property type="match status" value="1"/>
</dbReference>
<keyword evidence="3" id="KW-0269">Exonuclease</keyword>
<name>A0A510JHZ9_9FUSO</name>
<evidence type="ECO:0000256" key="1">
    <source>
        <dbReference type="ARBA" id="ARBA00022801"/>
    </source>
</evidence>
<evidence type="ECO:0000313" key="3">
    <source>
        <dbReference type="EMBL" id="BBM38942.1"/>
    </source>
</evidence>
<keyword evidence="1" id="KW-0378">Hydrolase</keyword>
<reference evidence="3 4" key="1">
    <citation type="submission" date="2019-07" db="EMBL/GenBank/DDBJ databases">
        <title>Complete Genome Sequence of Leptotrichia hofstadii Strain JCM16775.</title>
        <authorList>
            <person name="Watanabe S."/>
            <person name="Cui L."/>
        </authorList>
    </citation>
    <scope>NUCLEOTIDE SEQUENCE [LARGE SCALE GENOMIC DNA]</scope>
    <source>
        <strain evidence="3 4">JCM16775</strain>
    </source>
</reference>
<dbReference type="Proteomes" id="UP000321892">
    <property type="component" value="Chromosome"/>
</dbReference>
<dbReference type="OrthoDB" id="9812537at2"/>
<feature type="domain" description="Endonuclease/exonuclease/phosphatase" evidence="2">
    <location>
        <begin position="19"/>
        <end position="254"/>
    </location>
</feature>
<keyword evidence="3" id="KW-0540">Nuclease</keyword>
<dbReference type="GO" id="GO:0004527">
    <property type="term" value="F:exonuclease activity"/>
    <property type="evidence" value="ECO:0007669"/>
    <property type="project" value="UniProtKB-KW"/>
</dbReference>
<dbReference type="InterPro" id="IPR051547">
    <property type="entry name" value="TDP2-like"/>
</dbReference>
<dbReference type="Gene3D" id="3.60.10.10">
    <property type="entry name" value="Endonuclease/exonuclease/phosphatase"/>
    <property type="match status" value="1"/>
</dbReference>
<protein>
    <submittedName>
        <fullName evidence="3">Endonuclease/exonuclease/phosphatase</fullName>
    </submittedName>
</protein>
<proteinExistence type="predicted"/>
<keyword evidence="4" id="KW-1185">Reference proteome</keyword>
<gene>
    <name evidence="3" type="ORF">JCM16775_1653</name>
</gene>
<dbReference type="InterPro" id="IPR036691">
    <property type="entry name" value="Endo/exonu/phosph_ase_sf"/>
</dbReference>
<dbReference type="AlphaFoldDB" id="A0A510JHZ9"/>
<keyword evidence="3" id="KW-0255">Endonuclease</keyword>
<accession>A0A510JHZ9</accession>
<dbReference type="GO" id="GO:0004519">
    <property type="term" value="F:endonuclease activity"/>
    <property type="evidence" value="ECO:0007669"/>
    <property type="project" value="UniProtKB-KW"/>
</dbReference>
<dbReference type="CDD" id="cd09079">
    <property type="entry name" value="RgfB-like"/>
    <property type="match status" value="1"/>
</dbReference>
<dbReference type="EMBL" id="AP019823">
    <property type="protein sequence ID" value="BBM38942.1"/>
    <property type="molecule type" value="Genomic_DNA"/>
</dbReference>
<evidence type="ECO:0000259" key="2">
    <source>
        <dbReference type="Pfam" id="PF03372"/>
    </source>
</evidence>
<dbReference type="InterPro" id="IPR005135">
    <property type="entry name" value="Endo/exonuclease/phosphatase"/>
</dbReference>
<dbReference type="PANTHER" id="PTHR15822:SF23">
    <property type="entry name" value="ENDONUCLEASE_EXONUCLEASE_PHOSPHATASE FAMILY PROTEIN"/>
    <property type="match status" value="1"/>
</dbReference>
<sequence length="263" mass="30550">MKLLTINVHAWLEENQMEKIDILAKDIAEKQYDVIAMQEVNQLMNNPVIFDDIRQENYGWVLLEKLQEYTDTDYYYHWSNSHIGFSKYNEGVAVITRHKIKAEDEFYCTFAQSVRTISARRIVSITIDYKGQDVEFYSCHMNLPNCETEDMGENLRNILNRSKTDNLKILMGDFNTDANGNPEDYQNILNQGLFDTYTLAEKKDSGVTVDKGIHGWAQDKSKKRIDYIFCTKEIKVKESKVIFNGKNKGVVSDHFGVEVEIEI</sequence>
<evidence type="ECO:0000313" key="4">
    <source>
        <dbReference type="Proteomes" id="UP000321892"/>
    </source>
</evidence>
<dbReference type="KEGG" id="lhf:JCM16775_1653"/>
<dbReference type="Pfam" id="PF03372">
    <property type="entry name" value="Exo_endo_phos"/>
    <property type="match status" value="1"/>
</dbReference>
<dbReference type="RefSeq" id="WP_026746016.1">
    <property type="nucleotide sequence ID" value="NZ_AP019823.1"/>
</dbReference>